<accession>A0A2G6PEY7</accession>
<keyword evidence="1" id="KW-1133">Transmembrane helix</keyword>
<gene>
    <name evidence="2" type="ORF">CSA09_05155</name>
</gene>
<comment type="caution">
    <text evidence="2">The sequence shown here is derived from an EMBL/GenBank/DDBJ whole genome shotgun (WGS) entry which is preliminary data.</text>
</comment>
<protein>
    <recommendedName>
        <fullName evidence="4">General secretion pathway protein GspM</fullName>
    </recommendedName>
</protein>
<evidence type="ECO:0008006" key="4">
    <source>
        <dbReference type="Google" id="ProtNLM"/>
    </source>
</evidence>
<evidence type="ECO:0000313" key="3">
    <source>
        <dbReference type="Proteomes" id="UP000229278"/>
    </source>
</evidence>
<keyword evidence="1" id="KW-0812">Transmembrane</keyword>
<dbReference type="Proteomes" id="UP000229278">
    <property type="component" value="Unassembled WGS sequence"/>
</dbReference>
<dbReference type="NCBIfam" id="NF040576">
    <property type="entry name" value="T2SS_GspM_XpsM"/>
    <property type="match status" value="1"/>
</dbReference>
<reference evidence="2 3" key="1">
    <citation type="submission" date="2017-10" db="EMBL/GenBank/DDBJ databases">
        <title>Novel microbial diversity and functional potential in the marine mammal oral microbiome.</title>
        <authorList>
            <person name="Dudek N.K."/>
            <person name="Sun C.L."/>
            <person name="Burstein D."/>
            <person name="Kantor R.S."/>
            <person name="Aliaga Goltsman D.S."/>
            <person name="Bik E.M."/>
            <person name="Thomas B.C."/>
            <person name="Banfield J.F."/>
            <person name="Relman D.A."/>
        </authorList>
    </citation>
    <scope>NUCLEOTIDE SEQUENCE [LARGE SCALE GENOMIC DNA]</scope>
    <source>
        <strain evidence="2">DOLJORAL78_50_517</strain>
    </source>
</reference>
<dbReference type="InterPro" id="IPR034756">
    <property type="entry name" value="T2SSM_b"/>
</dbReference>
<proteinExistence type="predicted"/>
<keyword evidence="1" id="KW-0472">Membrane</keyword>
<dbReference type="Pfam" id="PF10741">
    <property type="entry name" value="T2SSM_b"/>
    <property type="match status" value="1"/>
</dbReference>
<evidence type="ECO:0000256" key="1">
    <source>
        <dbReference type="SAM" id="Phobius"/>
    </source>
</evidence>
<organism evidence="2 3">
    <name type="scientific">Candidatus Contendibacter odensensis</name>
    <dbReference type="NCBI Taxonomy" id="1400860"/>
    <lineage>
        <taxon>Bacteria</taxon>
        <taxon>Pseudomonadati</taxon>
        <taxon>Pseudomonadota</taxon>
        <taxon>Gammaproteobacteria</taxon>
        <taxon>Candidatus Competibacteraceae</taxon>
        <taxon>Candidatus Contendibacter</taxon>
    </lineage>
</organism>
<dbReference type="EMBL" id="PDTV01000012">
    <property type="protein sequence ID" value="PIE82800.1"/>
    <property type="molecule type" value="Genomic_DNA"/>
</dbReference>
<sequence length="198" mass="22325">MPSAVYADLAQRLIALALLLLVCTAILVLMDRLWLGQYQFYQSRIEQLQYRLQRLKRMAAMRPELETSIQKIVEDQQVAAQFLQGSSPALAAADLQQRIKELVETAGGEVLSAQALPEKEEGQAIRITVGVTVRGDVAVLEKTLYHLESQMPLLFVSNLQVTTRKFRPRLPNGRAAPYTRTRLNSRFDISGYLPKEGR</sequence>
<name>A0A2G6PEY7_9GAMM</name>
<feature type="transmembrane region" description="Helical" evidence="1">
    <location>
        <begin position="12"/>
        <end position="35"/>
    </location>
</feature>
<evidence type="ECO:0000313" key="2">
    <source>
        <dbReference type="EMBL" id="PIE82800.1"/>
    </source>
</evidence>
<dbReference type="AlphaFoldDB" id="A0A2G6PEY7"/>